<feature type="region of interest" description="Disordered" evidence="4">
    <location>
        <begin position="255"/>
        <end position="354"/>
    </location>
</feature>
<dbReference type="GO" id="GO:0006310">
    <property type="term" value="P:DNA recombination"/>
    <property type="evidence" value="ECO:0007669"/>
    <property type="project" value="UniProtKB-KW"/>
</dbReference>
<evidence type="ECO:0000256" key="3">
    <source>
        <dbReference type="HAMAP-Rule" id="MF_01875"/>
    </source>
</evidence>
<comment type="similarity">
    <text evidence="3">Belongs to the prokaryotic Ku family.</text>
</comment>
<dbReference type="AlphaFoldDB" id="A0A1C4YR50"/>
<evidence type="ECO:0000256" key="4">
    <source>
        <dbReference type="SAM" id="MobiDB-lite"/>
    </source>
</evidence>
<keyword evidence="7" id="KW-1185">Reference proteome</keyword>
<dbReference type="InterPro" id="IPR009187">
    <property type="entry name" value="Prok_Ku"/>
</dbReference>
<evidence type="ECO:0000256" key="1">
    <source>
        <dbReference type="ARBA" id="ARBA00023125"/>
    </source>
</evidence>
<dbReference type="HAMAP" id="MF_01875">
    <property type="entry name" value="Prokaryotic_Ku"/>
    <property type="match status" value="1"/>
</dbReference>
<comment type="function">
    <text evidence="3">With LigD forms a non-homologous end joining (NHEJ) DNA repair enzyme, which repairs dsDNA breaks with reduced fidelity. Binds linear dsDNA with 5'- and 3'- overhangs but not closed circular dsDNA nor ssDNA. Recruits and stimulates the ligase activity of LigD.</text>
</comment>
<dbReference type="RefSeq" id="WP_074475280.1">
    <property type="nucleotide sequence ID" value="NZ_FMCT01000006.1"/>
</dbReference>
<dbReference type="NCBIfam" id="TIGR02772">
    <property type="entry name" value="Ku_bact"/>
    <property type="match status" value="1"/>
</dbReference>
<evidence type="ECO:0000313" key="7">
    <source>
        <dbReference type="Proteomes" id="UP000183585"/>
    </source>
</evidence>
<dbReference type="InterPro" id="IPR016194">
    <property type="entry name" value="SPOC-like_C_dom_sf"/>
</dbReference>
<gene>
    <name evidence="3" type="primary">ku</name>
    <name evidence="6" type="ORF">GA0070563_106363</name>
</gene>
<name>A0A1C4YR50_9ACTN</name>
<comment type="subunit">
    <text evidence="3">Homodimer. Interacts with LigD.</text>
</comment>
<dbReference type="Pfam" id="PF02735">
    <property type="entry name" value="Ku"/>
    <property type="match status" value="1"/>
</dbReference>
<sequence>MRAIWKGAVSFGLVSIAVKLYSATEEKDIRFHQVHRSDGGRIRYKRTCSVCGEEVTYDDIAKGYDIGGGEMVILTDEDFADLPLTTSRAIDVLEFVPAEQVDPILYNKAYFLEPEGAATKPYVLLRDALADSERVAIVKVALRQREQLATLRVREGVLLLNTMLWPDEVRTPDFGFLGEDLKVRPPELAMASSLIDSMAGEFEPEVFTDDYRAALQEVIDAKVEGREVVAPEEAEEAPAAAVDLMAALKASVERARAARGEQPESGGGPTPITSARSAQKATKAAKKAKAPARGTAEKKTAKKAGGSGGGTKAAEGAQKAAPGQATTKAAGAKAEKKAPARKAAPKKAAPRKTA</sequence>
<keyword evidence="3" id="KW-0234">DNA repair</keyword>
<feature type="compositionally biased region" description="Low complexity" evidence="4">
    <location>
        <begin position="312"/>
        <end position="332"/>
    </location>
</feature>
<evidence type="ECO:0000259" key="5">
    <source>
        <dbReference type="SMART" id="SM00559"/>
    </source>
</evidence>
<dbReference type="FunFam" id="2.40.290.10:FF:000004">
    <property type="entry name" value="Non-homologous end joining protein Ku"/>
    <property type="match status" value="1"/>
</dbReference>
<dbReference type="PANTHER" id="PTHR41251:SF1">
    <property type="entry name" value="NON-HOMOLOGOUS END JOINING PROTEIN KU"/>
    <property type="match status" value="1"/>
</dbReference>
<dbReference type="InterPro" id="IPR006164">
    <property type="entry name" value="DNA_bd_Ku70/Ku80"/>
</dbReference>
<keyword evidence="2 3" id="KW-0233">DNA recombination</keyword>
<keyword evidence="3" id="KW-0227">DNA damage</keyword>
<dbReference type="CDD" id="cd00789">
    <property type="entry name" value="KU_like"/>
    <property type="match status" value="1"/>
</dbReference>
<dbReference type="GO" id="GO:0006303">
    <property type="term" value="P:double-strand break repair via nonhomologous end joining"/>
    <property type="evidence" value="ECO:0007669"/>
    <property type="project" value="UniProtKB-UniRule"/>
</dbReference>
<dbReference type="Gene3D" id="2.40.290.10">
    <property type="match status" value="1"/>
</dbReference>
<evidence type="ECO:0000313" key="6">
    <source>
        <dbReference type="EMBL" id="SCF23229.1"/>
    </source>
</evidence>
<dbReference type="STRING" id="47853.TK50_04045"/>
<dbReference type="PIRSF" id="PIRSF006493">
    <property type="entry name" value="Prok_Ku"/>
    <property type="match status" value="1"/>
</dbReference>
<dbReference type="GO" id="GO:0003690">
    <property type="term" value="F:double-stranded DNA binding"/>
    <property type="evidence" value="ECO:0007669"/>
    <property type="project" value="UniProtKB-UniRule"/>
</dbReference>
<evidence type="ECO:0000256" key="2">
    <source>
        <dbReference type="ARBA" id="ARBA00023172"/>
    </source>
</evidence>
<dbReference type="Proteomes" id="UP000183585">
    <property type="component" value="Unassembled WGS sequence"/>
</dbReference>
<accession>A0A1C4YR50</accession>
<keyword evidence="1 3" id="KW-0238">DNA-binding</keyword>
<reference evidence="7" key="1">
    <citation type="submission" date="2016-06" db="EMBL/GenBank/DDBJ databases">
        <authorList>
            <person name="Varghese N."/>
            <person name="Submissions Spin"/>
        </authorList>
    </citation>
    <scope>NUCLEOTIDE SEQUENCE [LARGE SCALE GENOMIC DNA]</scope>
    <source>
        <strain evidence="7">DSM 43168</strain>
    </source>
</reference>
<feature type="compositionally biased region" description="Basic residues" evidence="4">
    <location>
        <begin position="339"/>
        <end position="354"/>
    </location>
</feature>
<proteinExistence type="inferred from homology"/>
<protein>
    <recommendedName>
        <fullName evidence="3">Non-homologous end joining protein Ku</fullName>
    </recommendedName>
</protein>
<dbReference type="SUPFAM" id="SSF100939">
    <property type="entry name" value="SPOC domain-like"/>
    <property type="match status" value="1"/>
</dbReference>
<organism evidence="6 7">
    <name type="scientific">Micromonospora carbonacea</name>
    <dbReference type="NCBI Taxonomy" id="47853"/>
    <lineage>
        <taxon>Bacteria</taxon>
        <taxon>Bacillati</taxon>
        <taxon>Actinomycetota</taxon>
        <taxon>Actinomycetes</taxon>
        <taxon>Micromonosporales</taxon>
        <taxon>Micromonosporaceae</taxon>
        <taxon>Micromonospora</taxon>
    </lineage>
</organism>
<dbReference type="PANTHER" id="PTHR41251">
    <property type="entry name" value="NON-HOMOLOGOUS END JOINING PROTEIN KU"/>
    <property type="match status" value="1"/>
</dbReference>
<feature type="domain" description="Ku" evidence="5">
    <location>
        <begin position="52"/>
        <end position="180"/>
    </location>
</feature>
<dbReference type="EMBL" id="FMCT01000006">
    <property type="protein sequence ID" value="SCF23229.1"/>
    <property type="molecule type" value="Genomic_DNA"/>
</dbReference>
<dbReference type="SMART" id="SM00559">
    <property type="entry name" value="Ku78"/>
    <property type="match status" value="1"/>
</dbReference>